<dbReference type="EMBL" id="FWXI01000051">
    <property type="protein sequence ID" value="SMD17454.1"/>
    <property type="molecule type" value="Genomic_DNA"/>
</dbReference>
<dbReference type="AlphaFoldDB" id="A0A1W2F6E1"/>
<dbReference type="SUPFAM" id="SSF56801">
    <property type="entry name" value="Acetyl-CoA synthetase-like"/>
    <property type="match status" value="1"/>
</dbReference>
<dbReference type="Pfam" id="PF00501">
    <property type="entry name" value="AMP-binding"/>
    <property type="match status" value="1"/>
</dbReference>
<accession>A0A1W2F6E1</accession>
<feature type="domain" description="AMP-dependent synthetase/ligase" evidence="4">
    <location>
        <begin position="10"/>
        <end position="112"/>
    </location>
</feature>
<proteinExistence type="inferred from homology"/>
<evidence type="ECO:0000256" key="2">
    <source>
        <dbReference type="ARBA" id="ARBA00022598"/>
    </source>
</evidence>
<keyword evidence="3" id="KW-0812">Transmembrane</keyword>
<organism evidence="5 6">
    <name type="scientific">Sporomusa malonica</name>
    <dbReference type="NCBI Taxonomy" id="112901"/>
    <lineage>
        <taxon>Bacteria</taxon>
        <taxon>Bacillati</taxon>
        <taxon>Bacillota</taxon>
        <taxon>Negativicutes</taxon>
        <taxon>Selenomonadales</taxon>
        <taxon>Sporomusaceae</taxon>
        <taxon>Sporomusa</taxon>
    </lineage>
</organism>
<evidence type="ECO:0000313" key="6">
    <source>
        <dbReference type="Proteomes" id="UP000192738"/>
    </source>
</evidence>
<keyword evidence="3" id="KW-1133">Transmembrane helix</keyword>
<comment type="similarity">
    <text evidence="1">Belongs to the ATP-dependent AMP-binding enzyme family.</text>
</comment>
<keyword evidence="2" id="KW-0436">Ligase</keyword>
<evidence type="ECO:0000259" key="4">
    <source>
        <dbReference type="Pfam" id="PF00501"/>
    </source>
</evidence>
<protein>
    <submittedName>
        <fullName evidence="5">AMP-binding enzyme</fullName>
    </submittedName>
</protein>
<dbReference type="STRING" id="112901.SAMN04488500_1516"/>
<evidence type="ECO:0000313" key="5">
    <source>
        <dbReference type="EMBL" id="SMD17454.1"/>
    </source>
</evidence>
<dbReference type="PANTHER" id="PTHR43201:SF5">
    <property type="entry name" value="MEDIUM-CHAIN ACYL-COA LIGASE ACSF2, MITOCHONDRIAL"/>
    <property type="match status" value="1"/>
</dbReference>
<dbReference type="GO" id="GO:0006631">
    <property type="term" value="P:fatty acid metabolic process"/>
    <property type="evidence" value="ECO:0007669"/>
    <property type="project" value="TreeGrafter"/>
</dbReference>
<feature type="transmembrane region" description="Helical" evidence="3">
    <location>
        <begin position="20"/>
        <end position="42"/>
    </location>
</feature>
<dbReference type="PANTHER" id="PTHR43201">
    <property type="entry name" value="ACYL-COA SYNTHETASE"/>
    <property type="match status" value="1"/>
</dbReference>
<keyword evidence="6" id="KW-1185">Reference proteome</keyword>
<keyword evidence="3" id="KW-0472">Membrane</keyword>
<name>A0A1W2F6E1_9FIRM</name>
<feature type="transmembrane region" description="Helical" evidence="3">
    <location>
        <begin position="63"/>
        <end position="83"/>
    </location>
</feature>
<dbReference type="InterPro" id="IPR000873">
    <property type="entry name" value="AMP-dep_synth/lig_dom"/>
</dbReference>
<evidence type="ECO:0000256" key="3">
    <source>
        <dbReference type="SAM" id="Phobius"/>
    </source>
</evidence>
<gene>
    <name evidence="5" type="ORF">SAMN04488500_1516</name>
</gene>
<sequence>MCSSFLKMARFVENDTTLTVAPLFHIAGLAILTLPILFKGGTVIIEDEFKATEVLGYITDKKVTCLFLVPFMWLMLVQLPGFYQRDLSVLRFGISAGSKCTSHINGKLQEKGIPFFRGIRYDRSGSGCHDGYL</sequence>
<dbReference type="Proteomes" id="UP000192738">
    <property type="component" value="Unassembled WGS sequence"/>
</dbReference>
<dbReference type="Gene3D" id="3.40.50.980">
    <property type="match status" value="1"/>
</dbReference>
<evidence type="ECO:0000256" key="1">
    <source>
        <dbReference type="ARBA" id="ARBA00006432"/>
    </source>
</evidence>
<dbReference type="GO" id="GO:0031956">
    <property type="term" value="F:medium-chain fatty acid-CoA ligase activity"/>
    <property type="evidence" value="ECO:0007669"/>
    <property type="project" value="TreeGrafter"/>
</dbReference>
<reference evidence="5 6" key="1">
    <citation type="submission" date="2017-04" db="EMBL/GenBank/DDBJ databases">
        <authorList>
            <person name="Afonso C.L."/>
            <person name="Miller P.J."/>
            <person name="Scott M.A."/>
            <person name="Spackman E."/>
            <person name="Goraichik I."/>
            <person name="Dimitrov K.M."/>
            <person name="Suarez D.L."/>
            <person name="Swayne D.E."/>
        </authorList>
    </citation>
    <scope>NUCLEOTIDE SEQUENCE [LARGE SCALE GENOMIC DNA]</scope>
    <source>
        <strain evidence="5 6">DSM 5090</strain>
    </source>
</reference>